<dbReference type="Proteomes" id="UP000813461">
    <property type="component" value="Unassembled WGS sequence"/>
</dbReference>
<proteinExistence type="predicted"/>
<organism evidence="2 3">
    <name type="scientific">Paraphoma chrysanthemicola</name>
    <dbReference type="NCBI Taxonomy" id="798071"/>
    <lineage>
        <taxon>Eukaryota</taxon>
        <taxon>Fungi</taxon>
        <taxon>Dikarya</taxon>
        <taxon>Ascomycota</taxon>
        <taxon>Pezizomycotina</taxon>
        <taxon>Dothideomycetes</taxon>
        <taxon>Pleosporomycetidae</taxon>
        <taxon>Pleosporales</taxon>
        <taxon>Pleosporineae</taxon>
        <taxon>Phaeosphaeriaceae</taxon>
        <taxon>Paraphoma</taxon>
    </lineage>
</organism>
<dbReference type="OrthoDB" id="2157530at2759"/>
<sequence length="576" mass="64655">MNSSVSSCTHNDIRDFDGSSYCLACGEAIFDEASKSSPSQTPASSSKYRYKRLNYERGQEIRLVRLHPAMNQYERLTCDIFHVNIADKPVYEALSYTWATEDGDSSLSESIRDRVSGTDIAITKNCEAALRYLRLKGSNRVFWIDAIAINQNDDSERSHQVNFMSMIYSTASQVLMFLGHESADANRVLEYLKGAPPSNVWEHISNVEQDVRLFLRRHYFSRVWALQEIALAKLVTLVVGNLTLPWTTTTIDLVRKLRTAIRTVTLTPSLLHWQPGSELGRDLLDVLHRSRSCSATDPRDKVYAVLGLVQHDVAKNFSVDYSMTPGQVFTRISLAVGLGLSTAGWRSVMRSDHAALLEIAPGASQSSDSRACDEDLLGLFMSYKQDRNFHNAVYKFSDDKNLVQPTEDDWHSCKVLRTRAHYLDTIVATGTKYLAVSHFGALPISTIRCVDCGDHIKSNIWDAGTEVDLSRCREKKQSLLETLKATRGEGQDPIDNQDLYQTVLSIGFRTIGFPRADDSIWAIGGVDVPIVLRKIEDHYILVGTCHLYQATKYAPCGCCGADAKPWLMETQIIDIW</sequence>
<dbReference type="InterPro" id="IPR010730">
    <property type="entry name" value="HET"/>
</dbReference>
<name>A0A8K0QXF3_9PLEO</name>
<dbReference type="PANTHER" id="PTHR24148">
    <property type="entry name" value="ANKYRIN REPEAT DOMAIN-CONTAINING PROTEIN 39 HOMOLOG-RELATED"/>
    <property type="match status" value="1"/>
</dbReference>
<evidence type="ECO:0000313" key="3">
    <source>
        <dbReference type="Proteomes" id="UP000813461"/>
    </source>
</evidence>
<gene>
    <name evidence="2" type="ORF">FB567DRAFT_453976</name>
</gene>
<feature type="domain" description="Heterokaryon incompatibility" evidence="1">
    <location>
        <begin position="91"/>
        <end position="228"/>
    </location>
</feature>
<comment type="caution">
    <text evidence="2">The sequence shown here is derived from an EMBL/GenBank/DDBJ whole genome shotgun (WGS) entry which is preliminary data.</text>
</comment>
<dbReference type="Pfam" id="PF06985">
    <property type="entry name" value="HET"/>
    <property type="match status" value="1"/>
</dbReference>
<keyword evidence="3" id="KW-1185">Reference proteome</keyword>
<accession>A0A8K0QXF3</accession>
<dbReference type="EMBL" id="JAGMVJ010000022">
    <property type="protein sequence ID" value="KAH7073309.1"/>
    <property type="molecule type" value="Genomic_DNA"/>
</dbReference>
<dbReference type="AlphaFoldDB" id="A0A8K0QXF3"/>
<protein>
    <submittedName>
        <fullName evidence="2">Heterokaryon incompatibility protein-domain-containing protein</fullName>
    </submittedName>
</protein>
<dbReference type="InterPro" id="IPR052895">
    <property type="entry name" value="HetReg/Transcr_Mod"/>
</dbReference>
<reference evidence="2" key="1">
    <citation type="journal article" date="2021" name="Nat. Commun.">
        <title>Genetic determinants of endophytism in the Arabidopsis root mycobiome.</title>
        <authorList>
            <person name="Mesny F."/>
            <person name="Miyauchi S."/>
            <person name="Thiergart T."/>
            <person name="Pickel B."/>
            <person name="Atanasova L."/>
            <person name="Karlsson M."/>
            <person name="Huettel B."/>
            <person name="Barry K.W."/>
            <person name="Haridas S."/>
            <person name="Chen C."/>
            <person name="Bauer D."/>
            <person name="Andreopoulos W."/>
            <person name="Pangilinan J."/>
            <person name="LaButti K."/>
            <person name="Riley R."/>
            <person name="Lipzen A."/>
            <person name="Clum A."/>
            <person name="Drula E."/>
            <person name="Henrissat B."/>
            <person name="Kohler A."/>
            <person name="Grigoriev I.V."/>
            <person name="Martin F.M."/>
            <person name="Hacquard S."/>
        </authorList>
    </citation>
    <scope>NUCLEOTIDE SEQUENCE</scope>
    <source>
        <strain evidence="2">MPI-SDFR-AT-0120</strain>
    </source>
</reference>
<dbReference type="PANTHER" id="PTHR24148:SF73">
    <property type="entry name" value="HET DOMAIN PROTEIN (AFU_ORTHOLOGUE AFUA_8G01020)"/>
    <property type="match status" value="1"/>
</dbReference>
<evidence type="ECO:0000259" key="1">
    <source>
        <dbReference type="Pfam" id="PF06985"/>
    </source>
</evidence>
<evidence type="ECO:0000313" key="2">
    <source>
        <dbReference type="EMBL" id="KAH7073309.1"/>
    </source>
</evidence>